<dbReference type="Pfam" id="PF12937">
    <property type="entry name" value="F-box-like"/>
    <property type="match status" value="1"/>
</dbReference>
<dbReference type="Gene3D" id="1.20.1280.50">
    <property type="match status" value="1"/>
</dbReference>
<name>A0ABR3FXV7_9AGAR</name>
<dbReference type="InterPro" id="IPR001810">
    <property type="entry name" value="F-box_dom"/>
</dbReference>
<feature type="domain" description="F-box" evidence="1">
    <location>
        <begin position="48"/>
        <end position="108"/>
    </location>
</feature>
<evidence type="ECO:0000259" key="1">
    <source>
        <dbReference type="Pfam" id="PF12937"/>
    </source>
</evidence>
<accession>A0ABR3FXV7</accession>
<keyword evidence="3" id="KW-1185">Reference proteome</keyword>
<dbReference type="Proteomes" id="UP001465976">
    <property type="component" value="Unassembled WGS sequence"/>
</dbReference>
<reference evidence="2 3" key="1">
    <citation type="submission" date="2024-02" db="EMBL/GenBank/DDBJ databases">
        <title>A draft genome for the cacao thread blight pathogen Marasmius crinis-equi.</title>
        <authorList>
            <person name="Cohen S.P."/>
            <person name="Baruah I.K."/>
            <person name="Amoako-Attah I."/>
            <person name="Bukari Y."/>
            <person name="Meinhardt L.W."/>
            <person name="Bailey B.A."/>
        </authorList>
    </citation>
    <scope>NUCLEOTIDE SEQUENCE [LARGE SCALE GENOMIC DNA]</scope>
    <source>
        <strain evidence="2 3">GH-76</strain>
    </source>
</reference>
<evidence type="ECO:0000313" key="2">
    <source>
        <dbReference type="EMBL" id="KAL0580185.1"/>
    </source>
</evidence>
<protein>
    <recommendedName>
        <fullName evidence="1">F-box domain-containing protein</fullName>
    </recommendedName>
</protein>
<gene>
    <name evidence="2" type="ORF">V5O48_001844</name>
</gene>
<proteinExistence type="predicted"/>
<evidence type="ECO:0000313" key="3">
    <source>
        <dbReference type="Proteomes" id="UP001465976"/>
    </source>
</evidence>
<sequence>MPNRIVLRVQDALAVVTSLAPVLRGSGGGSVQRKALETARHHNALQPINLLPDEILAAIFVAFRGTNVRTRPQSILHEHPFVLLVITRVCHRWRRVATNCSVLWSEPVLCCPSLTQLMLERSRFAPIHLTIVHPSFIPLDRDLVLDQFPRLGSLSCEMGGELSFLSQILSKLGTSNAPSLTSVSIEYRDNSPPPFETVVDWSKLDLGWCHNLRKLSLKIDTPVEAERLVALLSLSSKLKDLSLTCVVIPPSLRAPPSEILLSQLERFTANDLYGDNTLMRYILGQLRVPPSAVVHLNFTQLCAATARSLGSFLAHHAITSLSCLIADTDTVKLDVEPDSGCLRVFFGLRWAEITPLLLPLFSHCLMSLSCTVISNENPGPLGYTNNVFDFLANQCPCLTTLELHSWEPKPLHVLQKRGPQWLARSELVRLSELLQSRQMLGTPIQDLTLTESTVSQTACDILRALVPHFRLLETDVVHDTRTSCVLCGRQPCGDVYREIAQVLNGPDGAGLSFVDLEGWSSALQFSIVISNARTQIDPSGNSHGPFA</sequence>
<organism evidence="2 3">
    <name type="scientific">Marasmius crinis-equi</name>
    <dbReference type="NCBI Taxonomy" id="585013"/>
    <lineage>
        <taxon>Eukaryota</taxon>
        <taxon>Fungi</taxon>
        <taxon>Dikarya</taxon>
        <taxon>Basidiomycota</taxon>
        <taxon>Agaricomycotina</taxon>
        <taxon>Agaricomycetes</taxon>
        <taxon>Agaricomycetidae</taxon>
        <taxon>Agaricales</taxon>
        <taxon>Marasmiineae</taxon>
        <taxon>Marasmiaceae</taxon>
        <taxon>Marasmius</taxon>
    </lineage>
</organism>
<comment type="caution">
    <text evidence="2">The sequence shown here is derived from an EMBL/GenBank/DDBJ whole genome shotgun (WGS) entry which is preliminary data.</text>
</comment>
<dbReference type="EMBL" id="JBAHYK010000037">
    <property type="protein sequence ID" value="KAL0580185.1"/>
    <property type="molecule type" value="Genomic_DNA"/>
</dbReference>